<evidence type="ECO:0000313" key="3">
    <source>
        <dbReference type="EMBL" id="EEN66022.1"/>
    </source>
</evidence>
<dbReference type="EMBL" id="GG666480">
    <property type="protein sequence ID" value="EEN66022.1"/>
    <property type="molecule type" value="Genomic_DNA"/>
</dbReference>
<dbReference type="NCBIfam" id="TIGR00756">
    <property type="entry name" value="PPR"/>
    <property type="match status" value="1"/>
</dbReference>
<reference evidence="3" key="1">
    <citation type="journal article" date="2008" name="Nature">
        <title>The amphioxus genome and the evolution of the chordate karyotype.</title>
        <authorList>
            <consortium name="US DOE Joint Genome Institute (JGI-PGF)"/>
            <person name="Putnam N.H."/>
            <person name="Butts T."/>
            <person name="Ferrier D.E.K."/>
            <person name="Furlong R.F."/>
            <person name="Hellsten U."/>
            <person name="Kawashima T."/>
            <person name="Robinson-Rechavi M."/>
            <person name="Shoguchi E."/>
            <person name="Terry A."/>
            <person name="Yu J.-K."/>
            <person name="Benito-Gutierrez E.L."/>
            <person name="Dubchak I."/>
            <person name="Garcia-Fernandez J."/>
            <person name="Gibson-Brown J.J."/>
            <person name="Grigoriev I.V."/>
            <person name="Horton A.C."/>
            <person name="de Jong P.J."/>
            <person name="Jurka J."/>
            <person name="Kapitonov V.V."/>
            <person name="Kohara Y."/>
            <person name="Kuroki Y."/>
            <person name="Lindquist E."/>
            <person name="Lucas S."/>
            <person name="Osoegawa K."/>
            <person name="Pennacchio L.A."/>
            <person name="Salamov A.A."/>
            <person name="Satou Y."/>
            <person name="Sauka-Spengler T."/>
            <person name="Schmutz J."/>
            <person name="Shin-I T."/>
            <person name="Toyoda A."/>
            <person name="Bronner-Fraser M."/>
            <person name="Fujiyama A."/>
            <person name="Holland L.Z."/>
            <person name="Holland P.W.H."/>
            <person name="Satoh N."/>
            <person name="Rokhsar D.S."/>
        </authorList>
    </citation>
    <scope>NUCLEOTIDE SEQUENCE [LARGE SCALE GENOMIC DNA]</scope>
    <source>
        <strain evidence="3">S238N-H82</strain>
        <tissue evidence="3">Testes</tissue>
    </source>
</reference>
<dbReference type="InterPro" id="IPR051696">
    <property type="entry name" value="DENN_Domain_GEFs"/>
</dbReference>
<dbReference type="STRING" id="7739.C3Y2D2"/>
<dbReference type="InterPro" id="IPR002885">
    <property type="entry name" value="PPR_rpt"/>
</dbReference>
<gene>
    <name evidence="3" type="ORF">BRAFLDRAFT_247562</name>
</gene>
<evidence type="ECO:0000259" key="2">
    <source>
        <dbReference type="Pfam" id="PF03455"/>
    </source>
</evidence>
<sequence length="231" mass="26179">MKTQMFIGFIEECSFVSEKDTSLAFFDECMDKVDPERSDRPVEQLIDLEESFKSEHTVFVTPPEPRDLPDDRKYSYTVFPDLDHSLFLRPPNLADQFKQVSTSKPSSPMAATRRTKAELRHSQKVAKKNSGSPMLWAKLLLSHCFSLWFICLPAYVKASHSKAHTVFSNCACCCPQVCYRVVMQLCGQHSQPVLAVKVLMEMKRNGITPNAITYGHYNKVSLSSGKKSCLL</sequence>
<dbReference type="PANTHER" id="PTHR12296:SF30">
    <property type="entry name" value="DENN DOMAIN-CONTAINING PROTEIN CRAG"/>
    <property type="match status" value="1"/>
</dbReference>
<dbReference type="Pfam" id="PF03455">
    <property type="entry name" value="dDENN"/>
    <property type="match status" value="1"/>
</dbReference>
<dbReference type="InParanoid" id="C3Y2D2"/>
<protein>
    <recommendedName>
        <fullName evidence="2">dDENN domain-containing protein</fullName>
    </recommendedName>
</protein>
<dbReference type="Pfam" id="PF13041">
    <property type="entry name" value="PPR_2"/>
    <property type="match status" value="1"/>
</dbReference>
<dbReference type="AlphaFoldDB" id="C3Y2D2"/>
<dbReference type="PROSITE" id="PS51375">
    <property type="entry name" value="PPR"/>
    <property type="match status" value="1"/>
</dbReference>
<dbReference type="GO" id="GO:0005085">
    <property type="term" value="F:guanyl-nucleotide exchange factor activity"/>
    <property type="evidence" value="ECO:0007669"/>
    <property type="project" value="UniProtKB-ARBA"/>
</dbReference>
<dbReference type="PANTHER" id="PTHR12296">
    <property type="entry name" value="DENN DOMAIN-CONTAINING PROTEIN 4"/>
    <property type="match status" value="1"/>
</dbReference>
<proteinExistence type="predicted"/>
<accession>C3Y2D2</accession>
<dbReference type="Gene3D" id="1.25.40.10">
    <property type="entry name" value="Tetratricopeptide repeat domain"/>
    <property type="match status" value="1"/>
</dbReference>
<evidence type="ECO:0000256" key="1">
    <source>
        <dbReference type="PROSITE-ProRule" id="PRU00708"/>
    </source>
</evidence>
<feature type="repeat" description="PPR" evidence="1">
    <location>
        <begin position="175"/>
        <end position="209"/>
    </location>
</feature>
<feature type="domain" description="dDENN" evidence="2">
    <location>
        <begin position="1"/>
        <end position="29"/>
    </location>
</feature>
<name>C3Y2D2_BRAFL</name>
<dbReference type="eggNOG" id="KOG2127">
    <property type="taxonomic scope" value="Eukaryota"/>
</dbReference>
<dbReference type="InterPro" id="IPR005112">
    <property type="entry name" value="dDENN_dom"/>
</dbReference>
<organism>
    <name type="scientific">Branchiostoma floridae</name>
    <name type="common">Florida lancelet</name>
    <name type="synonym">Amphioxus</name>
    <dbReference type="NCBI Taxonomy" id="7739"/>
    <lineage>
        <taxon>Eukaryota</taxon>
        <taxon>Metazoa</taxon>
        <taxon>Chordata</taxon>
        <taxon>Cephalochordata</taxon>
        <taxon>Leptocardii</taxon>
        <taxon>Amphioxiformes</taxon>
        <taxon>Branchiostomatidae</taxon>
        <taxon>Branchiostoma</taxon>
    </lineage>
</organism>
<dbReference type="InterPro" id="IPR011990">
    <property type="entry name" value="TPR-like_helical_dom_sf"/>
</dbReference>